<reference evidence="2" key="2">
    <citation type="journal article" date="2020" name="Nat. Commun.">
        <title>Large-scale genome sequencing of mycorrhizal fungi provides insights into the early evolution of symbiotic traits.</title>
        <authorList>
            <person name="Miyauchi S."/>
            <person name="Kiss E."/>
            <person name="Kuo A."/>
            <person name="Drula E."/>
            <person name="Kohler A."/>
            <person name="Sanchez-Garcia M."/>
            <person name="Morin E."/>
            <person name="Andreopoulos B."/>
            <person name="Barry K.W."/>
            <person name="Bonito G."/>
            <person name="Buee M."/>
            <person name="Carver A."/>
            <person name="Chen C."/>
            <person name="Cichocki N."/>
            <person name="Clum A."/>
            <person name="Culley D."/>
            <person name="Crous P.W."/>
            <person name="Fauchery L."/>
            <person name="Girlanda M."/>
            <person name="Hayes R.D."/>
            <person name="Keri Z."/>
            <person name="LaButti K."/>
            <person name="Lipzen A."/>
            <person name="Lombard V."/>
            <person name="Magnuson J."/>
            <person name="Maillard F."/>
            <person name="Murat C."/>
            <person name="Nolan M."/>
            <person name="Ohm R.A."/>
            <person name="Pangilinan J."/>
            <person name="Pereira M.F."/>
            <person name="Perotto S."/>
            <person name="Peter M."/>
            <person name="Pfister S."/>
            <person name="Riley R."/>
            <person name="Sitrit Y."/>
            <person name="Stielow J.B."/>
            <person name="Szollosi G."/>
            <person name="Zifcakova L."/>
            <person name="Stursova M."/>
            <person name="Spatafora J.W."/>
            <person name="Tedersoo L."/>
            <person name="Vaario L.M."/>
            <person name="Yamada A."/>
            <person name="Yan M."/>
            <person name="Wang P."/>
            <person name="Xu J."/>
            <person name="Bruns T."/>
            <person name="Baldrian P."/>
            <person name="Vilgalys R."/>
            <person name="Dunand C."/>
            <person name="Henrissat B."/>
            <person name="Grigoriev I.V."/>
            <person name="Hibbett D."/>
            <person name="Nagy L.G."/>
            <person name="Martin F.M."/>
        </authorList>
    </citation>
    <scope>NUCLEOTIDE SEQUENCE</scope>
    <source>
        <strain evidence="2">Prilba</strain>
    </source>
</reference>
<proteinExistence type="predicted"/>
<feature type="region of interest" description="Disordered" evidence="1">
    <location>
        <begin position="118"/>
        <end position="162"/>
    </location>
</feature>
<feature type="compositionally biased region" description="Pro residues" evidence="1">
    <location>
        <begin position="142"/>
        <end position="153"/>
    </location>
</feature>
<name>A0A9P5JYA1_9AGAM</name>
<dbReference type="Proteomes" id="UP000759537">
    <property type="component" value="Unassembled WGS sequence"/>
</dbReference>
<evidence type="ECO:0000256" key="1">
    <source>
        <dbReference type="SAM" id="MobiDB-lite"/>
    </source>
</evidence>
<evidence type="ECO:0000313" key="2">
    <source>
        <dbReference type="EMBL" id="KAF8470422.1"/>
    </source>
</evidence>
<sequence>MGADWRACEPIQKFSWGLEADHTGWAVVCHATFFLCPFNASPPRPVLHFPPFPSSHTTTPTFLSFPPPTPSHMSQKTGGQLVHLQPHPPFPSFSWVMTAEANPPSPAYAFGYVRNARAQSGKHTRPPARRTVPPGHQQQPQYPRPTRPAPAPPATRAKAGAVAAEHDDNLMVNPSTFAPSFFFLNRQLNVRTSPFYTSSFFF</sequence>
<dbReference type="OrthoDB" id="3257264at2759"/>
<organism evidence="2 3">
    <name type="scientific">Russula ochroleuca</name>
    <dbReference type="NCBI Taxonomy" id="152965"/>
    <lineage>
        <taxon>Eukaryota</taxon>
        <taxon>Fungi</taxon>
        <taxon>Dikarya</taxon>
        <taxon>Basidiomycota</taxon>
        <taxon>Agaricomycotina</taxon>
        <taxon>Agaricomycetes</taxon>
        <taxon>Russulales</taxon>
        <taxon>Russulaceae</taxon>
        <taxon>Russula</taxon>
    </lineage>
</organism>
<dbReference type="AlphaFoldDB" id="A0A9P5JYA1"/>
<keyword evidence="3" id="KW-1185">Reference proteome</keyword>
<reference evidence="2" key="1">
    <citation type="submission" date="2019-10" db="EMBL/GenBank/DDBJ databases">
        <authorList>
            <consortium name="DOE Joint Genome Institute"/>
            <person name="Kuo A."/>
            <person name="Miyauchi S."/>
            <person name="Kiss E."/>
            <person name="Drula E."/>
            <person name="Kohler A."/>
            <person name="Sanchez-Garcia M."/>
            <person name="Andreopoulos B."/>
            <person name="Barry K.W."/>
            <person name="Bonito G."/>
            <person name="Buee M."/>
            <person name="Carver A."/>
            <person name="Chen C."/>
            <person name="Cichocki N."/>
            <person name="Clum A."/>
            <person name="Culley D."/>
            <person name="Crous P.W."/>
            <person name="Fauchery L."/>
            <person name="Girlanda M."/>
            <person name="Hayes R."/>
            <person name="Keri Z."/>
            <person name="LaButti K."/>
            <person name="Lipzen A."/>
            <person name="Lombard V."/>
            <person name="Magnuson J."/>
            <person name="Maillard F."/>
            <person name="Morin E."/>
            <person name="Murat C."/>
            <person name="Nolan M."/>
            <person name="Ohm R."/>
            <person name="Pangilinan J."/>
            <person name="Pereira M."/>
            <person name="Perotto S."/>
            <person name="Peter M."/>
            <person name="Riley R."/>
            <person name="Sitrit Y."/>
            <person name="Stielow B."/>
            <person name="Szollosi G."/>
            <person name="Zifcakova L."/>
            <person name="Stursova M."/>
            <person name="Spatafora J.W."/>
            <person name="Tedersoo L."/>
            <person name="Vaario L.-M."/>
            <person name="Yamada A."/>
            <person name="Yan M."/>
            <person name="Wang P."/>
            <person name="Xu J."/>
            <person name="Bruns T."/>
            <person name="Baldrian P."/>
            <person name="Vilgalys R."/>
            <person name="Henrissat B."/>
            <person name="Grigoriev I.V."/>
            <person name="Hibbett D."/>
            <person name="Nagy L.G."/>
            <person name="Martin F.M."/>
        </authorList>
    </citation>
    <scope>NUCLEOTIDE SEQUENCE</scope>
    <source>
        <strain evidence="2">Prilba</strain>
    </source>
</reference>
<feature type="region of interest" description="Disordered" evidence="1">
    <location>
        <begin position="60"/>
        <end position="80"/>
    </location>
</feature>
<accession>A0A9P5JYA1</accession>
<protein>
    <submittedName>
        <fullName evidence="2">Uncharacterized protein</fullName>
    </submittedName>
</protein>
<dbReference type="EMBL" id="WHVB01000025">
    <property type="protein sequence ID" value="KAF8470422.1"/>
    <property type="molecule type" value="Genomic_DNA"/>
</dbReference>
<evidence type="ECO:0000313" key="3">
    <source>
        <dbReference type="Proteomes" id="UP000759537"/>
    </source>
</evidence>
<comment type="caution">
    <text evidence="2">The sequence shown here is derived from an EMBL/GenBank/DDBJ whole genome shotgun (WGS) entry which is preliminary data.</text>
</comment>
<gene>
    <name evidence="2" type="ORF">DFH94DRAFT_209729</name>
</gene>